<evidence type="ECO:0000256" key="6">
    <source>
        <dbReference type="PIRSR" id="PIRSR003085-1"/>
    </source>
</evidence>
<keyword evidence="8" id="KW-1185">Reference proteome</keyword>
<dbReference type="OrthoDB" id="9782855at2"/>
<keyword evidence="4" id="KW-0949">S-adenosyl-L-methionine</keyword>
<comment type="similarity">
    <text evidence="1">Belongs to the CFA/CMAS family.</text>
</comment>
<dbReference type="RefSeq" id="WP_148580159.1">
    <property type="nucleotide sequence ID" value="NZ_SDKK01000015.1"/>
</dbReference>
<dbReference type="InterPro" id="IPR003333">
    <property type="entry name" value="CMAS"/>
</dbReference>
<dbReference type="PIRSF" id="PIRSF003085">
    <property type="entry name" value="CMAS"/>
    <property type="match status" value="1"/>
</dbReference>
<keyword evidence="3 7" id="KW-0808">Transferase</keyword>
<evidence type="ECO:0000256" key="5">
    <source>
        <dbReference type="ARBA" id="ARBA00023098"/>
    </source>
</evidence>
<gene>
    <name evidence="7" type="ORF">ETQ85_16400</name>
</gene>
<protein>
    <submittedName>
        <fullName evidence="7">Class I SAM-dependent methyltransferase</fullName>
    </submittedName>
</protein>
<dbReference type="InterPro" id="IPR050723">
    <property type="entry name" value="CFA/CMAS"/>
</dbReference>
<dbReference type="GO" id="GO:0008168">
    <property type="term" value="F:methyltransferase activity"/>
    <property type="evidence" value="ECO:0007669"/>
    <property type="project" value="UniProtKB-KW"/>
</dbReference>
<evidence type="ECO:0000256" key="3">
    <source>
        <dbReference type="ARBA" id="ARBA00022679"/>
    </source>
</evidence>
<dbReference type="AlphaFoldDB" id="A0A6C2CMX8"/>
<evidence type="ECO:0000256" key="1">
    <source>
        <dbReference type="ARBA" id="ARBA00010815"/>
    </source>
</evidence>
<keyword evidence="2 7" id="KW-0489">Methyltransferase</keyword>
<feature type="active site" evidence="6">
    <location>
        <position position="387"/>
    </location>
</feature>
<organism evidence="7 8">
    <name type="scientific">Zoogloea oleivorans</name>
    <dbReference type="NCBI Taxonomy" id="1552750"/>
    <lineage>
        <taxon>Bacteria</taxon>
        <taxon>Pseudomonadati</taxon>
        <taxon>Pseudomonadota</taxon>
        <taxon>Betaproteobacteria</taxon>
        <taxon>Rhodocyclales</taxon>
        <taxon>Zoogloeaceae</taxon>
        <taxon>Zoogloea</taxon>
    </lineage>
</organism>
<evidence type="ECO:0000256" key="4">
    <source>
        <dbReference type="ARBA" id="ARBA00022691"/>
    </source>
</evidence>
<proteinExistence type="inferred from homology"/>
<keyword evidence="5" id="KW-0443">Lipid metabolism</keyword>
<dbReference type="GO" id="GO:0032259">
    <property type="term" value="P:methylation"/>
    <property type="evidence" value="ECO:0007669"/>
    <property type="project" value="UniProtKB-KW"/>
</dbReference>
<dbReference type="CDD" id="cd02440">
    <property type="entry name" value="AdoMet_MTases"/>
    <property type="match status" value="1"/>
</dbReference>
<dbReference type="EMBL" id="SDKK01000015">
    <property type="protein sequence ID" value="TYC55026.1"/>
    <property type="molecule type" value="Genomic_DNA"/>
</dbReference>
<reference evidence="7 8" key="1">
    <citation type="submission" date="2019-01" db="EMBL/GenBank/DDBJ databases">
        <title>Zoogloea oleivorans genome sequencing and assembly.</title>
        <authorList>
            <person name="Tancsics A."/>
            <person name="Farkas M."/>
            <person name="Kriszt B."/>
            <person name="Maroti G."/>
            <person name="Horvath B."/>
        </authorList>
    </citation>
    <scope>NUCLEOTIDE SEQUENCE [LARGE SCALE GENOMIC DNA]</scope>
    <source>
        <strain evidence="7 8">Buc</strain>
    </source>
</reference>
<dbReference type="Gene3D" id="3.40.50.150">
    <property type="entry name" value="Vaccinia Virus protein VP39"/>
    <property type="match status" value="1"/>
</dbReference>
<dbReference type="Pfam" id="PF02353">
    <property type="entry name" value="CMAS"/>
    <property type="match status" value="1"/>
</dbReference>
<evidence type="ECO:0000313" key="7">
    <source>
        <dbReference type="EMBL" id="TYC55026.1"/>
    </source>
</evidence>
<evidence type="ECO:0000256" key="2">
    <source>
        <dbReference type="ARBA" id="ARBA00022603"/>
    </source>
</evidence>
<dbReference type="SUPFAM" id="SSF53335">
    <property type="entry name" value="S-adenosyl-L-methionine-dependent methyltransferases"/>
    <property type="match status" value="1"/>
</dbReference>
<dbReference type="GO" id="GO:0008610">
    <property type="term" value="P:lipid biosynthetic process"/>
    <property type="evidence" value="ECO:0007669"/>
    <property type="project" value="InterPro"/>
</dbReference>
<dbReference type="Proteomes" id="UP000389128">
    <property type="component" value="Unassembled WGS sequence"/>
</dbReference>
<dbReference type="PANTHER" id="PTHR43667:SF2">
    <property type="entry name" value="FATTY ACID C-METHYL TRANSFERASE"/>
    <property type="match status" value="1"/>
</dbReference>
<dbReference type="PANTHER" id="PTHR43667">
    <property type="entry name" value="CYCLOPROPANE-FATTY-ACYL-PHOSPHOLIPID SYNTHASE"/>
    <property type="match status" value="1"/>
</dbReference>
<sequence>MNRLDQSLVSGIPGQAARLKRGTRLVLGLLDSLEGGAIDVNLPGGLSRRVGHGPCVAHLSTDDENVFDEILAKGDIGFAETWMAGDWHTNDLPALLTLLARNRDGLQRAIHGRVWRLIGHRLTHLLRANTRAGSKRNIEAHYDLGNDFYRLWLDPSMTYSSALQLGPDDSLEAAQGRKYRRILQQIDAQPGQLILEIGCGWGGFAEMATQEFGCRVLGLTLSKEQLAWARERAERGGWADKANFELCDYRDVRGSYDHIVSIEMLEAVGEGFWPGYFAQLKARLKPGGSALVQSITIADELFASYRKGTDFIQRYVFPGGMLPSPAVVHKKAGQVGLAVADDIAFGLDYAETLVRWRQGFEAALPQVKALGYDERFIRLWRFYLAYCEAGFRAGSVDVHQFHFRHADAV</sequence>
<name>A0A6C2CMX8_9RHOO</name>
<comment type="caution">
    <text evidence="7">The sequence shown here is derived from an EMBL/GenBank/DDBJ whole genome shotgun (WGS) entry which is preliminary data.</text>
</comment>
<evidence type="ECO:0000313" key="8">
    <source>
        <dbReference type="Proteomes" id="UP000389128"/>
    </source>
</evidence>
<dbReference type="InterPro" id="IPR029063">
    <property type="entry name" value="SAM-dependent_MTases_sf"/>
</dbReference>
<accession>A0A6C2CMX8</accession>